<keyword evidence="3" id="KW-0670">Pyruvate</keyword>
<dbReference type="Gene3D" id="3.40.920.10">
    <property type="entry name" value="Pyruvate-ferredoxin oxidoreductase, PFOR, domain III"/>
    <property type="match status" value="1"/>
</dbReference>
<dbReference type="EC" id="1.2.7.1" evidence="3"/>
<accession>A0A0W8G7G8</accession>
<proteinExistence type="predicted"/>
<dbReference type="PANTHER" id="PTHR43366:SF1">
    <property type="entry name" value="PYRUVATE SYNTHASE SUBUNIT PORC"/>
    <property type="match status" value="1"/>
</dbReference>
<sequence length="181" mass="19412">MIEIRIHGRGGQGGVTSAELLARAAIAQGKYAQAFPSFGPERRGAPVVAFVRVDDKPIRIRERVYSPNVVLVLDPTLLDIVNVADGLKDGGKVVVNSPDAAPALKSKHGWPTVAQVDAQTVALEELGVAITNTTMLGALLKATDILPLSAMREVIDDRFGPKLGPKNYKAFERAYNETVEN</sequence>
<evidence type="ECO:0000256" key="1">
    <source>
        <dbReference type="ARBA" id="ARBA00023002"/>
    </source>
</evidence>
<dbReference type="SUPFAM" id="SSF53323">
    <property type="entry name" value="Pyruvate-ferredoxin oxidoreductase, PFOR, domain III"/>
    <property type="match status" value="1"/>
</dbReference>
<name>A0A0W8G7G8_9ZZZZ</name>
<dbReference type="AlphaFoldDB" id="A0A0W8G7G8"/>
<dbReference type="NCBIfam" id="TIGR02175">
    <property type="entry name" value="PorC_KorC"/>
    <property type="match status" value="1"/>
</dbReference>
<dbReference type="EMBL" id="LNQE01000131">
    <property type="protein sequence ID" value="KUG29099.1"/>
    <property type="molecule type" value="Genomic_DNA"/>
</dbReference>
<organism evidence="3">
    <name type="scientific">hydrocarbon metagenome</name>
    <dbReference type="NCBI Taxonomy" id="938273"/>
    <lineage>
        <taxon>unclassified sequences</taxon>
        <taxon>metagenomes</taxon>
        <taxon>ecological metagenomes</taxon>
    </lineage>
</organism>
<reference evidence="3" key="1">
    <citation type="journal article" date="2015" name="Proc. Natl. Acad. Sci. U.S.A.">
        <title>Networks of energetic and metabolic interactions define dynamics in microbial communities.</title>
        <authorList>
            <person name="Embree M."/>
            <person name="Liu J.K."/>
            <person name="Al-Bassam M.M."/>
            <person name="Zengler K."/>
        </authorList>
    </citation>
    <scope>NUCLEOTIDE SEQUENCE</scope>
</reference>
<dbReference type="NCBIfam" id="NF006321">
    <property type="entry name" value="PRK08534.1"/>
    <property type="match status" value="1"/>
</dbReference>
<dbReference type="InterPro" id="IPR002869">
    <property type="entry name" value="Pyrv_flavodox_OxRed_cen"/>
</dbReference>
<evidence type="ECO:0000259" key="2">
    <source>
        <dbReference type="Pfam" id="PF01558"/>
    </source>
</evidence>
<keyword evidence="1 3" id="KW-0560">Oxidoreductase</keyword>
<dbReference type="InterPro" id="IPR019752">
    <property type="entry name" value="Pyrv/ketoisovalerate_OxRed_cat"/>
</dbReference>
<dbReference type="InterPro" id="IPR051626">
    <property type="entry name" value="Oxidoreductase_gamma_subunit"/>
</dbReference>
<comment type="caution">
    <text evidence="3">The sequence shown here is derived from an EMBL/GenBank/DDBJ whole genome shotgun (WGS) entry which is preliminary data.</text>
</comment>
<dbReference type="InterPro" id="IPR011894">
    <property type="entry name" value="PorC_KorC"/>
</dbReference>
<dbReference type="GO" id="GO:0019164">
    <property type="term" value="F:pyruvate synthase activity"/>
    <property type="evidence" value="ECO:0007669"/>
    <property type="project" value="UniProtKB-EC"/>
</dbReference>
<protein>
    <submittedName>
        <fullName evidence="3">Pyruvate:ferredoxin oxidoreductase, gamma subunit</fullName>
        <ecNumber evidence="3">1.2.7.1</ecNumber>
    </submittedName>
</protein>
<evidence type="ECO:0000313" key="3">
    <source>
        <dbReference type="EMBL" id="KUG29099.1"/>
    </source>
</evidence>
<dbReference type="PANTHER" id="PTHR43366">
    <property type="entry name" value="PYRUVATE SYNTHASE SUBUNIT PORC"/>
    <property type="match status" value="1"/>
</dbReference>
<feature type="domain" description="Pyruvate/ketoisovalerate oxidoreductase catalytic" evidence="2">
    <location>
        <begin position="10"/>
        <end position="176"/>
    </location>
</feature>
<dbReference type="Pfam" id="PF01558">
    <property type="entry name" value="POR"/>
    <property type="match status" value="1"/>
</dbReference>
<gene>
    <name evidence="3" type="ORF">ASZ90_001011</name>
</gene>